<dbReference type="OrthoDB" id="2963168at2759"/>
<evidence type="ECO:0000313" key="1">
    <source>
        <dbReference type="EMBL" id="CAG8611403.1"/>
    </source>
</evidence>
<evidence type="ECO:0000313" key="2">
    <source>
        <dbReference type="Proteomes" id="UP000789572"/>
    </source>
</evidence>
<reference evidence="1" key="1">
    <citation type="submission" date="2021-06" db="EMBL/GenBank/DDBJ databases">
        <authorList>
            <person name="Kallberg Y."/>
            <person name="Tangrot J."/>
            <person name="Rosling A."/>
        </authorList>
    </citation>
    <scope>NUCLEOTIDE SEQUENCE</scope>
    <source>
        <strain evidence="1">IA702</strain>
    </source>
</reference>
<dbReference type="SUPFAM" id="SSF53067">
    <property type="entry name" value="Actin-like ATPase domain"/>
    <property type="match status" value="2"/>
</dbReference>
<gene>
    <name evidence="1" type="ORF">POCULU_LOCUS7965</name>
</gene>
<sequence length="575" mass="66252">MPPPDFRVVVGIDFGTYFSAFAFTYRNSSYGIESQGDWPSKSVREPDIRTPTVLEYDNQLNVISWGHYAERRPIGRQIRNAQYQGFIVRLFKSYLGNMAQDEKPRLPKGLDYKRVITDYLKELNKVIKKALQHIQHRWSCLDRSQIFKIMTIPAEYDEKARYIMRECAFKAGIIDTLHSESLQFITEPEATAIYCFRSSEKHNLTPGSTFLVVDYGVDTVDLVTWTVLPNNKLSITERTNDFCGSTYIDREFMKYIASIVGKLAMRTFEENHVTFWLIQSFRDDAEYMLKHNDGYTKSIDICELCSPLKKYVQGDERKRMEAADWEIELDYETVKSIFDPVVERVLYLMRIQLEKSRATSTIFLVGELSKYLLRRIKSEFSSKVSDIAVPVGPLVAVSRGAVYYGVCKKKLLRQDILNLDDTAGQSIVEPSLGVNATTIRTLKHTYGIEIRSEWKPGDPPQRRTADGHIYVFKALAQRGTIVSDDCEFKYELMPTSFPHQTVMKIELYITCDYTAKYCDEPGVKLFAQLSVELPDAKVKLDRTVTVSLIFRKKETRVQFRMAGKTYGETSLARDL</sequence>
<dbReference type="Gene3D" id="3.90.640.10">
    <property type="entry name" value="Actin, Chain A, domain 4"/>
    <property type="match status" value="1"/>
</dbReference>
<keyword evidence="2" id="KW-1185">Reference proteome</keyword>
<organism evidence="1 2">
    <name type="scientific">Paraglomus occultum</name>
    <dbReference type="NCBI Taxonomy" id="144539"/>
    <lineage>
        <taxon>Eukaryota</taxon>
        <taxon>Fungi</taxon>
        <taxon>Fungi incertae sedis</taxon>
        <taxon>Mucoromycota</taxon>
        <taxon>Glomeromycotina</taxon>
        <taxon>Glomeromycetes</taxon>
        <taxon>Paraglomerales</taxon>
        <taxon>Paraglomeraceae</taxon>
        <taxon>Paraglomus</taxon>
    </lineage>
</organism>
<dbReference type="AlphaFoldDB" id="A0A9N9CTE7"/>
<dbReference type="PANTHER" id="PTHR14187">
    <property type="entry name" value="ALPHA KINASE/ELONGATION FACTOR 2 KINASE"/>
    <property type="match status" value="1"/>
</dbReference>
<accession>A0A9N9CTE7</accession>
<name>A0A9N9CTE7_9GLOM</name>
<dbReference type="Gene3D" id="3.30.420.40">
    <property type="match status" value="2"/>
</dbReference>
<dbReference type="EMBL" id="CAJVPJ010002040">
    <property type="protein sequence ID" value="CAG8611403.1"/>
    <property type="molecule type" value="Genomic_DNA"/>
</dbReference>
<dbReference type="Proteomes" id="UP000789572">
    <property type="component" value="Unassembled WGS sequence"/>
</dbReference>
<proteinExistence type="predicted"/>
<comment type="caution">
    <text evidence="1">The sequence shown here is derived from an EMBL/GenBank/DDBJ whole genome shotgun (WGS) entry which is preliminary data.</text>
</comment>
<dbReference type="PANTHER" id="PTHR14187:SF5">
    <property type="entry name" value="HEAT SHOCK 70 KDA PROTEIN 12A"/>
    <property type="match status" value="1"/>
</dbReference>
<dbReference type="InterPro" id="IPR043129">
    <property type="entry name" value="ATPase_NBD"/>
</dbReference>
<protein>
    <submittedName>
        <fullName evidence="1">6753_t:CDS:1</fullName>
    </submittedName>
</protein>